<organism evidence="3 4">
    <name type="scientific">Ancylostoma caninum</name>
    <name type="common">Dog hookworm</name>
    <dbReference type="NCBI Taxonomy" id="29170"/>
    <lineage>
        <taxon>Eukaryota</taxon>
        <taxon>Metazoa</taxon>
        <taxon>Ecdysozoa</taxon>
        <taxon>Nematoda</taxon>
        <taxon>Chromadorea</taxon>
        <taxon>Rhabditida</taxon>
        <taxon>Rhabditina</taxon>
        <taxon>Rhabditomorpha</taxon>
        <taxon>Strongyloidea</taxon>
        <taxon>Ancylostomatidae</taxon>
        <taxon>Ancylostomatinae</taxon>
        <taxon>Ancylostoma</taxon>
    </lineage>
</organism>
<dbReference type="GO" id="GO:0007165">
    <property type="term" value="P:signal transduction"/>
    <property type="evidence" value="ECO:0007669"/>
    <property type="project" value="InterPro"/>
</dbReference>
<dbReference type="InterPro" id="IPR000159">
    <property type="entry name" value="RA_dom"/>
</dbReference>
<dbReference type="AlphaFoldDB" id="A0A368GR83"/>
<reference evidence="3 4" key="1">
    <citation type="submission" date="2014-10" db="EMBL/GenBank/DDBJ databases">
        <title>Draft genome of the hookworm Ancylostoma caninum.</title>
        <authorList>
            <person name="Mitreva M."/>
        </authorList>
    </citation>
    <scope>NUCLEOTIDE SEQUENCE [LARGE SCALE GENOMIC DNA]</scope>
    <source>
        <strain evidence="3 4">Baltimore</strain>
    </source>
</reference>
<feature type="compositionally biased region" description="Basic residues" evidence="1">
    <location>
        <begin position="84"/>
        <end position="97"/>
    </location>
</feature>
<gene>
    <name evidence="3" type="ORF">ANCCAN_08188</name>
</gene>
<dbReference type="Proteomes" id="UP000252519">
    <property type="component" value="Unassembled WGS sequence"/>
</dbReference>
<dbReference type="EMBL" id="JOJR01000092">
    <property type="protein sequence ID" value="RCN45799.1"/>
    <property type="molecule type" value="Genomic_DNA"/>
</dbReference>
<name>A0A368GR83_ANCCA</name>
<feature type="domain" description="Ras-associating" evidence="2">
    <location>
        <begin position="22"/>
        <end position="77"/>
    </location>
</feature>
<evidence type="ECO:0000256" key="1">
    <source>
        <dbReference type="SAM" id="MobiDB-lite"/>
    </source>
</evidence>
<evidence type="ECO:0000313" key="4">
    <source>
        <dbReference type="Proteomes" id="UP000252519"/>
    </source>
</evidence>
<dbReference type="PROSITE" id="PS50200">
    <property type="entry name" value="RA"/>
    <property type="match status" value="1"/>
</dbReference>
<dbReference type="InterPro" id="IPR029071">
    <property type="entry name" value="Ubiquitin-like_domsf"/>
</dbReference>
<keyword evidence="4" id="KW-1185">Reference proteome</keyword>
<sequence length="125" mass="13884">MLCIHTSINYHIVKVLLNAGKNVDQVDEYALIEESVQSTSGEEPVEQRVLPSNEPIMDAVACWNGSTRRFVLRKKGSVSDENMRRKKSSRRTVKLKKSLSSNPAPPLPEINVSSVSPKHSVTPSQ</sequence>
<dbReference type="STRING" id="29170.A0A368GR83"/>
<feature type="region of interest" description="Disordered" evidence="1">
    <location>
        <begin position="75"/>
        <end position="125"/>
    </location>
</feature>
<proteinExistence type="predicted"/>
<dbReference type="SUPFAM" id="SSF54236">
    <property type="entry name" value="Ubiquitin-like"/>
    <property type="match status" value="1"/>
</dbReference>
<dbReference type="Gene3D" id="3.10.20.90">
    <property type="entry name" value="Phosphatidylinositol 3-kinase Catalytic Subunit, Chain A, domain 1"/>
    <property type="match status" value="1"/>
</dbReference>
<evidence type="ECO:0000313" key="3">
    <source>
        <dbReference type="EMBL" id="RCN45799.1"/>
    </source>
</evidence>
<accession>A0A368GR83</accession>
<feature type="compositionally biased region" description="Polar residues" evidence="1">
    <location>
        <begin position="111"/>
        <end position="125"/>
    </location>
</feature>
<comment type="caution">
    <text evidence="3">The sequence shown here is derived from an EMBL/GenBank/DDBJ whole genome shotgun (WGS) entry which is preliminary data.</text>
</comment>
<evidence type="ECO:0000259" key="2">
    <source>
        <dbReference type="PROSITE" id="PS50200"/>
    </source>
</evidence>
<dbReference type="OrthoDB" id="5871585at2759"/>
<protein>
    <recommendedName>
        <fullName evidence="2">Ras-associating domain-containing protein</fullName>
    </recommendedName>
</protein>